<organism evidence="2 3">
    <name type="scientific">Aeromicrobium marinum DSM 15272</name>
    <dbReference type="NCBI Taxonomy" id="585531"/>
    <lineage>
        <taxon>Bacteria</taxon>
        <taxon>Bacillati</taxon>
        <taxon>Actinomycetota</taxon>
        <taxon>Actinomycetes</taxon>
        <taxon>Propionibacteriales</taxon>
        <taxon>Nocardioidaceae</taxon>
        <taxon>Aeromicrobium</taxon>
    </lineage>
</organism>
<dbReference type="AlphaFoldDB" id="E2SA83"/>
<accession>E2SA83</accession>
<evidence type="ECO:0000313" key="3">
    <source>
        <dbReference type="Proteomes" id="UP000003111"/>
    </source>
</evidence>
<name>E2SA83_9ACTN</name>
<dbReference type="Proteomes" id="UP000003111">
    <property type="component" value="Unassembled WGS sequence"/>
</dbReference>
<keyword evidence="3" id="KW-1185">Reference proteome</keyword>
<dbReference type="HOGENOM" id="CLU_3283671_0_0_11"/>
<gene>
    <name evidence="2" type="ORF">HMPREF0063_10873</name>
</gene>
<proteinExistence type="predicted"/>
<reference evidence="2" key="1">
    <citation type="submission" date="2010-08" db="EMBL/GenBank/DDBJ databases">
        <authorList>
            <person name="Muzny D."/>
            <person name="Qin X."/>
            <person name="Buhay C."/>
            <person name="Dugan-Rocha S."/>
            <person name="Ding Y."/>
            <person name="Chen G."/>
            <person name="Hawes A."/>
            <person name="Holder M."/>
            <person name="Jhangiani S."/>
            <person name="Johnson A."/>
            <person name="Khan Z."/>
            <person name="Li Z."/>
            <person name="Liu W."/>
            <person name="Liu X."/>
            <person name="Perez L."/>
            <person name="Shen H."/>
            <person name="Wang Q."/>
            <person name="Watt J."/>
            <person name="Xi L."/>
            <person name="Xin Y."/>
            <person name="Zhou J."/>
            <person name="Deng J."/>
            <person name="Jiang H."/>
            <person name="Liu Y."/>
            <person name="Qu J."/>
            <person name="Song X.-Z."/>
            <person name="Zhang L."/>
            <person name="Villasana D."/>
            <person name="Johnson A."/>
            <person name="Liu J."/>
            <person name="Liyanage D."/>
            <person name="Lorensuhewa L."/>
            <person name="Robinson T."/>
            <person name="Song A."/>
            <person name="Song B.-B."/>
            <person name="Dinh H."/>
            <person name="Thornton R."/>
            <person name="Coyle M."/>
            <person name="Francisco L."/>
            <person name="Jackson L."/>
            <person name="Javaid M."/>
            <person name="Korchina V."/>
            <person name="Kovar C."/>
            <person name="Mata R."/>
            <person name="Mathew T."/>
            <person name="Ngo R."/>
            <person name="Nguyen L."/>
            <person name="Nguyen N."/>
            <person name="Okwuonu G."/>
            <person name="Ongeri F."/>
            <person name="Pham C."/>
            <person name="Simmons D."/>
            <person name="Wilczek-Boney K."/>
            <person name="Hale W."/>
            <person name="Jakkamsetti A."/>
            <person name="Pham P."/>
            <person name="Ruth R."/>
            <person name="San Lucas F."/>
            <person name="Warren J."/>
            <person name="Zhang J."/>
            <person name="Zhao Z."/>
            <person name="Zhou C."/>
            <person name="Zhu D."/>
            <person name="Lee S."/>
            <person name="Bess C."/>
            <person name="Blankenburg K."/>
            <person name="Forbes L."/>
            <person name="Fu Q."/>
            <person name="Gubbala S."/>
            <person name="Hirani K."/>
            <person name="Jayaseelan J.C."/>
            <person name="Lara F."/>
            <person name="Munidasa M."/>
            <person name="Palculict T."/>
            <person name="Patil S."/>
            <person name="Pu L.-L."/>
            <person name="Saada N."/>
            <person name="Tang L."/>
            <person name="Weissenberger G."/>
            <person name="Zhu Y."/>
            <person name="Hemphill L."/>
            <person name="Shang Y."/>
            <person name="Youmans B."/>
            <person name="Ayvaz T."/>
            <person name="Ross M."/>
            <person name="Santibanez J."/>
            <person name="Aqrawi P."/>
            <person name="Gross S."/>
            <person name="Joshi V."/>
            <person name="Fowler G."/>
            <person name="Nazareth L."/>
            <person name="Reid J."/>
            <person name="Worley K."/>
            <person name="Petrosino J."/>
            <person name="Highlander S."/>
            <person name="Gibbs R."/>
        </authorList>
    </citation>
    <scope>NUCLEOTIDE SEQUENCE [LARGE SCALE GENOMIC DNA]</scope>
    <source>
        <strain evidence="2">DSM 15272</strain>
    </source>
</reference>
<comment type="caution">
    <text evidence="2">The sequence shown here is derived from an EMBL/GenBank/DDBJ whole genome shotgun (WGS) entry which is preliminary data.</text>
</comment>
<feature type="region of interest" description="Disordered" evidence="1">
    <location>
        <begin position="17"/>
        <end position="40"/>
    </location>
</feature>
<evidence type="ECO:0000313" key="2">
    <source>
        <dbReference type="EMBL" id="EFQ84157.1"/>
    </source>
</evidence>
<sequence length="40" mass="4676">MLQHPKQLIVDRNPVIRSAREGRRQHPPGRIPSMFVSSRQ</sequence>
<dbReference type="EMBL" id="ACLF03000003">
    <property type="protein sequence ID" value="EFQ84157.1"/>
    <property type="molecule type" value="Genomic_DNA"/>
</dbReference>
<evidence type="ECO:0000256" key="1">
    <source>
        <dbReference type="SAM" id="MobiDB-lite"/>
    </source>
</evidence>
<protein>
    <submittedName>
        <fullName evidence="2">Uncharacterized protein</fullName>
    </submittedName>
</protein>